<evidence type="ECO:0000313" key="2">
    <source>
        <dbReference type="EMBL" id="KAH7088228.1"/>
    </source>
</evidence>
<name>A0A8K0R9W5_9PLEO</name>
<proteinExistence type="predicted"/>
<dbReference type="Proteomes" id="UP000813461">
    <property type="component" value="Unassembled WGS sequence"/>
</dbReference>
<sequence>MNHNFDLTNVWVPSTIHLEEPASLLFAELVSQEHEITPASLNSGVRTTPAAAVSTREAARKLSRILHAHFGYVPNTFEDLLAGGVTYNNGIKVVSTAAQQFKNDVVPDLVSQAMTDKYGPSSFFRAFGKGKVSTVDCQTLNATAAERATTTGHQHTKLGRRVMLYARLEARPPQSEVNINTITTIAQANAALKTPLWDLPQIDRADLWIGMLTPDVYASFFETSTEIVDLRRMWRVPDANVEGDVNVHRDRWLKMWGVMISAVYEKIRNTYRDTGDTEVHGQWTNVPVLRAENQGRKRKAGNSGACLERPARRANASRMLPG</sequence>
<keyword evidence="3" id="KW-1185">Reference proteome</keyword>
<dbReference type="EMBL" id="JAGMVJ010000008">
    <property type="protein sequence ID" value="KAH7088228.1"/>
    <property type="molecule type" value="Genomic_DNA"/>
</dbReference>
<dbReference type="AlphaFoldDB" id="A0A8K0R9W5"/>
<evidence type="ECO:0000313" key="3">
    <source>
        <dbReference type="Proteomes" id="UP000813461"/>
    </source>
</evidence>
<feature type="region of interest" description="Disordered" evidence="1">
    <location>
        <begin position="292"/>
        <end position="322"/>
    </location>
</feature>
<evidence type="ECO:0000256" key="1">
    <source>
        <dbReference type="SAM" id="MobiDB-lite"/>
    </source>
</evidence>
<comment type="caution">
    <text evidence="2">The sequence shown here is derived from an EMBL/GenBank/DDBJ whole genome shotgun (WGS) entry which is preliminary data.</text>
</comment>
<gene>
    <name evidence="2" type="ORF">FB567DRAFT_548296</name>
</gene>
<protein>
    <submittedName>
        <fullName evidence="2">Uncharacterized protein</fullName>
    </submittedName>
</protein>
<dbReference type="OrthoDB" id="3685174at2759"/>
<accession>A0A8K0R9W5</accession>
<reference evidence="2" key="1">
    <citation type="journal article" date="2021" name="Nat. Commun.">
        <title>Genetic determinants of endophytism in the Arabidopsis root mycobiome.</title>
        <authorList>
            <person name="Mesny F."/>
            <person name="Miyauchi S."/>
            <person name="Thiergart T."/>
            <person name="Pickel B."/>
            <person name="Atanasova L."/>
            <person name="Karlsson M."/>
            <person name="Huettel B."/>
            <person name="Barry K.W."/>
            <person name="Haridas S."/>
            <person name="Chen C."/>
            <person name="Bauer D."/>
            <person name="Andreopoulos W."/>
            <person name="Pangilinan J."/>
            <person name="LaButti K."/>
            <person name="Riley R."/>
            <person name="Lipzen A."/>
            <person name="Clum A."/>
            <person name="Drula E."/>
            <person name="Henrissat B."/>
            <person name="Kohler A."/>
            <person name="Grigoriev I.V."/>
            <person name="Martin F.M."/>
            <person name="Hacquard S."/>
        </authorList>
    </citation>
    <scope>NUCLEOTIDE SEQUENCE</scope>
    <source>
        <strain evidence="2">MPI-SDFR-AT-0120</strain>
    </source>
</reference>
<organism evidence="2 3">
    <name type="scientific">Paraphoma chrysanthemicola</name>
    <dbReference type="NCBI Taxonomy" id="798071"/>
    <lineage>
        <taxon>Eukaryota</taxon>
        <taxon>Fungi</taxon>
        <taxon>Dikarya</taxon>
        <taxon>Ascomycota</taxon>
        <taxon>Pezizomycotina</taxon>
        <taxon>Dothideomycetes</taxon>
        <taxon>Pleosporomycetidae</taxon>
        <taxon>Pleosporales</taxon>
        <taxon>Pleosporineae</taxon>
        <taxon>Phaeosphaeriaceae</taxon>
        <taxon>Paraphoma</taxon>
    </lineage>
</organism>